<feature type="transmembrane region" description="Helical" evidence="1">
    <location>
        <begin position="85"/>
        <end position="104"/>
    </location>
</feature>
<feature type="transmembrane region" description="Helical" evidence="1">
    <location>
        <begin position="136"/>
        <end position="154"/>
    </location>
</feature>
<feature type="transmembrane region" description="Helical" evidence="1">
    <location>
        <begin position="205"/>
        <end position="226"/>
    </location>
</feature>
<gene>
    <name evidence="2" type="ORF">GRI32_09700</name>
</gene>
<evidence type="ECO:0000256" key="1">
    <source>
        <dbReference type="SAM" id="Phobius"/>
    </source>
</evidence>
<dbReference type="Proteomes" id="UP000435243">
    <property type="component" value="Unassembled WGS sequence"/>
</dbReference>
<accession>A0A844ZNU4</accession>
<reference evidence="2 3" key="1">
    <citation type="submission" date="2019-12" db="EMBL/GenBank/DDBJ databases">
        <title>Genomic-based taxomic classification of the family Erythrobacteraceae.</title>
        <authorList>
            <person name="Xu L."/>
        </authorList>
    </citation>
    <scope>NUCLEOTIDE SEQUENCE [LARGE SCALE GENOMIC DNA]</scope>
    <source>
        <strain evidence="2 3">JCM 16339</strain>
    </source>
</reference>
<organism evidence="2 3">
    <name type="scientific">Alteraurantiacibacter aestuarii</name>
    <dbReference type="NCBI Taxonomy" id="650004"/>
    <lineage>
        <taxon>Bacteria</taxon>
        <taxon>Pseudomonadati</taxon>
        <taxon>Pseudomonadota</taxon>
        <taxon>Alphaproteobacteria</taxon>
        <taxon>Sphingomonadales</taxon>
        <taxon>Erythrobacteraceae</taxon>
        <taxon>Alteraurantiacibacter</taxon>
    </lineage>
</organism>
<proteinExistence type="predicted"/>
<evidence type="ECO:0000313" key="3">
    <source>
        <dbReference type="Proteomes" id="UP000435243"/>
    </source>
</evidence>
<keyword evidence="1" id="KW-1133">Transmembrane helix</keyword>
<dbReference type="RefSeq" id="WP_160591675.1">
    <property type="nucleotide sequence ID" value="NZ_BAAAFP010000003.1"/>
</dbReference>
<feature type="transmembrane region" description="Helical" evidence="1">
    <location>
        <begin position="290"/>
        <end position="310"/>
    </location>
</feature>
<feature type="transmembrane region" description="Helical" evidence="1">
    <location>
        <begin position="166"/>
        <end position="199"/>
    </location>
</feature>
<dbReference type="AlphaFoldDB" id="A0A844ZNU4"/>
<dbReference type="OrthoDB" id="7531799at2"/>
<dbReference type="EMBL" id="WTYY01000004">
    <property type="protein sequence ID" value="MXO89012.1"/>
    <property type="molecule type" value="Genomic_DNA"/>
</dbReference>
<comment type="caution">
    <text evidence="2">The sequence shown here is derived from an EMBL/GenBank/DDBJ whole genome shotgun (WGS) entry which is preliminary data.</text>
</comment>
<evidence type="ECO:0000313" key="2">
    <source>
        <dbReference type="EMBL" id="MXO89012.1"/>
    </source>
</evidence>
<feature type="transmembrane region" description="Helical" evidence="1">
    <location>
        <begin position="322"/>
        <end position="341"/>
    </location>
</feature>
<name>A0A844ZNU4_9SPHN</name>
<evidence type="ECO:0008006" key="4">
    <source>
        <dbReference type="Google" id="ProtNLM"/>
    </source>
</evidence>
<keyword evidence="1" id="KW-0812">Transmembrane</keyword>
<keyword evidence="3" id="KW-1185">Reference proteome</keyword>
<protein>
    <recommendedName>
        <fullName evidence="4">Glycosyltransferase RgtA/B/C/D-like domain-containing protein</fullName>
    </recommendedName>
</protein>
<feature type="transmembrane region" description="Helical" evidence="1">
    <location>
        <begin position="347"/>
        <end position="364"/>
    </location>
</feature>
<feature type="transmembrane region" description="Helical" evidence="1">
    <location>
        <begin position="255"/>
        <end position="278"/>
    </location>
</feature>
<sequence>MYRSDPWHKLALAIVLAAAVAFSAAAIMARGPWYDEFYTLYAADPGLGFADALVQRWLPDNHPPLYYALSWASGWLGEAVEARRFINLGILLMAAFALFLLGQWRPEFRRVGLLYAIALVSLDPAVLQVAQLRSNFLAYASAAVLVAALTVIANPASPKPVRRDWTFLGIALAIAFNVHLTATVICAAVGAAFGVWILLRRDWPQSIGLVITGLIAALPFIILIAMQFGRMEENTRVFWIPGGFDAARWALENELVGWAGDNIALTVVGAMGIGYLVQAAVRERQLPPEFQLVLALAAGAALATTILLAVHMWRPIILGRYLVALAPLIAMILAVGASVILGRVNALLRLAAIATMLMIMGLSLSQKLDMVRALPSWNGTAGRIAEISRQCPDTIVHPALDWNRPTMDLPPADNRRVMPMAYRLMAQRHDFSVEDEASRRMSADCPTVFWAEHVAGQQDGQAEITARLLQQGYPVGETRFEQIGDGWILLSNAPGMLP</sequence>
<keyword evidence="1" id="KW-0472">Membrane</keyword>